<feature type="compositionally biased region" description="Polar residues" evidence="1">
    <location>
        <begin position="93"/>
        <end position="103"/>
    </location>
</feature>
<feature type="compositionally biased region" description="Basic and acidic residues" evidence="1">
    <location>
        <begin position="134"/>
        <end position="146"/>
    </location>
</feature>
<organism evidence="2 3">
    <name type="scientific">Cladosporium halotolerans</name>
    <dbReference type="NCBI Taxonomy" id="1052096"/>
    <lineage>
        <taxon>Eukaryota</taxon>
        <taxon>Fungi</taxon>
        <taxon>Dikarya</taxon>
        <taxon>Ascomycota</taxon>
        <taxon>Pezizomycotina</taxon>
        <taxon>Dothideomycetes</taxon>
        <taxon>Dothideomycetidae</taxon>
        <taxon>Cladosporiales</taxon>
        <taxon>Cladosporiaceae</taxon>
        <taxon>Cladosporium</taxon>
    </lineage>
</organism>
<dbReference type="GeneID" id="96002678"/>
<evidence type="ECO:0000313" key="2">
    <source>
        <dbReference type="EMBL" id="KAL1590324.1"/>
    </source>
</evidence>
<feature type="compositionally biased region" description="Basic and acidic residues" evidence="1">
    <location>
        <begin position="47"/>
        <end position="73"/>
    </location>
</feature>
<feature type="compositionally biased region" description="Basic and acidic residues" evidence="1">
    <location>
        <begin position="83"/>
        <end position="92"/>
    </location>
</feature>
<comment type="caution">
    <text evidence="2">The sequence shown here is derived from an EMBL/GenBank/DDBJ whole genome shotgun (WGS) entry which is preliminary data.</text>
</comment>
<gene>
    <name evidence="2" type="ORF">WHR41_01234</name>
</gene>
<accession>A0AB34KZ76</accession>
<dbReference type="RefSeq" id="XP_069233429.1">
    <property type="nucleotide sequence ID" value="XM_069369840.1"/>
</dbReference>
<feature type="region of interest" description="Disordered" evidence="1">
    <location>
        <begin position="195"/>
        <end position="241"/>
    </location>
</feature>
<feature type="compositionally biased region" description="Basic and acidic residues" evidence="1">
    <location>
        <begin position="12"/>
        <end position="27"/>
    </location>
</feature>
<evidence type="ECO:0000256" key="1">
    <source>
        <dbReference type="SAM" id="MobiDB-lite"/>
    </source>
</evidence>
<keyword evidence="3" id="KW-1185">Reference proteome</keyword>
<protein>
    <submittedName>
        <fullName evidence="2">Uncharacterized protein</fullName>
    </submittedName>
</protein>
<reference evidence="2 3" key="1">
    <citation type="journal article" date="2020" name="Microbiol. Resour. Announc.">
        <title>Draft Genome Sequence of a Cladosporium Species Isolated from the Mesophotic Ascidian Didemnum maculosum.</title>
        <authorList>
            <person name="Gioti A."/>
            <person name="Siaperas R."/>
            <person name="Nikolaivits E."/>
            <person name="Le Goff G."/>
            <person name="Ouazzani J."/>
            <person name="Kotoulas G."/>
            <person name="Topakas E."/>
        </authorList>
    </citation>
    <scope>NUCLEOTIDE SEQUENCE [LARGE SCALE GENOMIC DNA]</scope>
    <source>
        <strain evidence="2 3">TM138-S3</strain>
    </source>
</reference>
<feature type="region of interest" description="Disordered" evidence="1">
    <location>
        <begin position="1"/>
        <end position="109"/>
    </location>
</feature>
<name>A0AB34KZ76_9PEZI</name>
<dbReference type="Proteomes" id="UP000803884">
    <property type="component" value="Unassembled WGS sequence"/>
</dbReference>
<dbReference type="EMBL" id="JAAQHG020000003">
    <property type="protein sequence ID" value="KAL1590324.1"/>
    <property type="molecule type" value="Genomic_DNA"/>
</dbReference>
<dbReference type="AlphaFoldDB" id="A0AB34KZ76"/>
<feature type="region of interest" description="Disordered" evidence="1">
    <location>
        <begin position="134"/>
        <end position="155"/>
    </location>
</feature>
<proteinExistence type="predicted"/>
<evidence type="ECO:0000313" key="3">
    <source>
        <dbReference type="Proteomes" id="UP000803884"/>
    </source>
</evidence>
<sequence length="468" mass="52385">MDTIFGIHAKHQQQELKRRKTDGDLRTRTKITISAPILSPPAPSEPTLKRHENRQAEWKERSAALRNKQTEDRRKKRWSLRTWKIESGREQNPKTNASDQPNGSKAAEAVPQSMAKRAWRYSRQKWSFQAAPEKLDVSRSTKDHVRAPSPVKHRSGRIENLRHGRKAQVAQKPVISQPLRTPEHPGKYLAVPPRHGAQPVNDQSHIHPALRTNGSGLDLSNSSKESVSLKPVPSQAQPVPRVRITPPSTLIQTQQEANKYSIIPSKPPTMQEQTILVRSINSTRAAASATPLDLHPLLSNRAQDYVGLCLPPLPPPKPNRHGYRQVGSSWSKHSRYCVTQIETIQFKSPSSASAVRLISPPGLGMLACGELWASGKNKRHKTVRHGHVPANHRYTLLPGFEFSERKSTSTQLSSREPGIHDAHWCGCAEWDAWKTVTDAKWKTCGIGRAADGRWIVELWRPEGGNAAD</sequence>
<feature type="compositionally biased region" description="Polar residues" evidence="1">
    <location>
        <begin position="212"/>
        <end position="226"/>
    </location>
</feature>